<sequence length="324" mass="34811">MSTSPSFSYTTTAEEVATAFSDEIKGKNVLITGTSTNGLGFETARVLAKYAKLVVITGYNEERLKLSEDAIKKDVPNANIHRLILDLTSFASIRKAAEIVNANPEPLHVLINNAAAGFAEFALTEDGLETQLATDHVGPFLFTKLLTRKLLAAATPTYTPRVVFVSSEAHGMGTGIDFDALTNRDPEKYDKFNAYAQAKSANILTAIELSKRSKGRINAYSLHPGGIYTNIHEKEDSVPILQALGVLLPDGKPNTALGQWKTIPQGAATTVAAAFDPRLNDTPGAYLENSVVANDKVAAHSSDPATAEKLWTVTEKLIGESFAF</sequence>
<keyword evidence="4" id="KW-1185">Reference proteome</keyword>
<dbReference type="SUPFAM" id="SSF51735">
    <property type="entry name" value="NAD(P)-binding Rossmann-fold domains"/>
    <property type="match status" value="1"/>
</dbReference>
<evidence type="ECO:0000313" key="4">
    <source>
        <dbReference type="Proteomes" id="UP001218218"/>
    </source>
</evidence>
<dbReference type="EMBL" id="JARIHO010000015">
    <property type="protein sequence ID" value="KAJ7349686.1"/>
    <property type="molecule type" value="Genomic_DNA"/>
</dbReference>
<name>A0AAD7A574_9AGAR</name>
<dbReference type="InterPro" id="IPR036291">
    <property type="entry name" value="NAD(P)-bd_dom_sf"/>
</dbReference>
<evidence type="ECO:0000256" key="2">
    <source>
        <dbReference type="ARBA" id="ARBA00023002"/>
    </source>
</evidence>
<protein>
    <submittedName>
        <fullName evidence="3">NAD-P-binding protein</fullName>
    </submittedName>
</protein>
<dbReference type="PANTHER" id="PTHR24320">
    <property type="entry name" value="RETINOL DEHYDROGENASE"/>
    <property type="match status" value="1"/>
</dbReference>
<proteinExistence type="inferred from homology"/>
<reference evidence="3" key="1">
    <citation type="submission" date="2023-03" db="EMBL/GenBank/DDBJ databases">
        <title>Massive genome expansion in bonnet fungi (Mycena s.s.) driven by repeated elements and novel gene families across ecological guilds.</title>
        <authorList>
            <consortium name="Lawrence Berkeley National Laboratory"/>
            <person name="Harder C.B."/>
            <person name="Miyauchi S."/>
            <person name="Viragh M."/>
            <person name="Kuo A."/>
            <person name="Thoen E."/>
            <person name="Andreopoulos B."/>
            <person name="Lu D."/>
            <person name="Skrede I."/>
            <person name="Drula E."/>
            <person name="Henrissat B."/>
            <person name="Morin E."/>
            <person name="Kohler A."/>
            <person name="Barry K."/>
            <person name="LaButti K."/>
            <person name="Morin E."/>
            <person name="Salamov A."/>
            <person name="Lipzen A."/>
            <person name="Mereny Z."/>
            <person name="Hegedus B."/>
            <person name="Baldrian P."/>
            <person name="Stursova M."/>
            <person name="Weitz H."/>
            <person name="Taylor A."/>
            <person name="Grigoriev I.V."/>
            <person name="Nagy L.G."/>
            <person name="Martin F."/>
            <person name="Kauserud H."/>
        </authorList>
    </citation>
    <scope>NUCLEOTIDE SEQUENCE</scope>
    <source>
        <strain evidence="3">CBHHK002</strain>
    </source>
</reference>
<comment type="caution">
    <text evidence="3">The sequence shown here is derived from an EMBL/GenBank/DDBJ whole genome shotgun (WGS) entry which is preliminary data.</text>
</comment>
<dbReference type="Proteomes" id="UP001218218">
    <property type="component" value="Unassembled WGS sequence"/>
</dbReference>
<dbReference type="Pfam" id="PF00106">
    <property type="entry name" value="adh_short"/>
    <property type="match status" value="1"/>
</dbReference>
<comment type="similarity">
    <text evidence="1">Belongs to the short-chain dehydrogenases/reductases (SDR) family.</text>
</comment>
<organism evidence="3 4">
    <name type="scientific">Mycena albidolilacea</name>
    <dbReference type="NCBI Taxonomy" id="1033008"/>
    <lineage>
        <taxon>Eukaryota</taxon>
        <taxon>Fungi</taxon>
        <taxon>Dikarya</taxon>
        <taxon>Basidiomycota</taxon>
        <taxon>Agaricomycotina</taxon>
        <taxon>Agaricomycetes</taxon>
        <taxon>Agaricomycetidae</taxon>
        <taxon>Agaricales</taxon>
        <taxon>Marasmiineae</taxon>
        <taxon>Mycenaceae</taxon>
        <taxon>Mycena</taxon>
    </lineage>
</organism>
<dbReference type="Gene3D" id="3.40.50.720">
    <property type="entry name" value="NAD(P)-binding Rossmann-like Domain"/>
    <property type="match status" value="1"/>
</dbReference>
<dbReference type="InterPro" id="IPR002347">
    <property type="entry name" value="SDR_fam"/>
</dbReference>
<dbReference type="PANTHER" id="PTHR24320:SF283">
    <property type="entry name" value="RETINOL DEHYDROGENASE 11"/>
    <property type="match status" value="1"/>
</dbReference>
<dbReference type="AlphaFoldDB" id="A0AAD7A574"/>
<evidence type="ECO:0000313" key="3">
    <source>
        <dbReference type="EMBL" id="KAJ7349686.1"/>
    </source>
</evidence>
<accession>A0AAD7A574</accession>
<evidence type="ECO:0000256" key="1">
    <source>
        <dbReference type="ARBA" id="ARBA00006484"/>
    </source>
</evidence>
<gene>
    <name evidence="3" type="ORF">DFH08DRAFT_1079077</name>
</gene>
<dbReference type="GO" id="GO:0016491">
    <property type="term" value="F:oxidoreductase activity"/>
    <property type="evidence" value="ECO:0007669"/>
    <property type="project" value="UniProtKB-KW"/>
</dbReference>
<keyword evidence="2" id="KW-0560">Oxidoreductase</keyword>